<organism evidence="2 3">
    <name type="scientific">Blastochloris sulfoviridis</name>
    <dbReference type="NCBI Taxonomy" id="50712"/>
    <lineage>
        <taxon>Bacteria</taxon>
        <taxon>Pseudomonadati</taxon>
        <taxon>Pseudomonadota</taxon>
        <taxon>Alphaproteobacteria</taxon>
        <taxon>Hyphomicrobiales</taxon>
        <taxon>Blastochloridaceae</taxon>
        <taxon>Blastochloris</taxon>
    </lineage>
</organism>
<dbReference type="AlphaFoldDB" id="A0A5M6I4Q3"/>
<dbReference type="Pfam" id="PF13020">
    <property type="entry name" value="NOV_C"/>
    <property type="match status" value="1"/>
</dbReference>
<protein>
    <submittedName>
        <fullName evidence="2">DUF3883 domain-containing protein</fullName>
    </submittedName>
</protein>
<evidence type="ECO:0000313" key="3">
    <source>
        <dbReference type="Proteomes" id="UP000323886"/>
    </source>
</evidence>
<dbReference type="Proteomes" id="UP000323886">
    <property type="component" value="Unassembled WGS sequence"/>
</dbReference>
<comment type="caution">
    <text evidence="2">The sequence shown here is derived from an EMBL/GenBank/DDBJ whole genome shotgun (WGS) entry which is preliminary data.</text>
</comment>
<dbReference type="EMBL" id="VWPL01000004">
    <property type="protein sequence ID" value="KAA5602827.1"/>
    <property type="molecule type" value="Genomic_DNA"/>
</dbReference>
<dbReference type="InterPro" id="IPR024975">
    <property type="entry name" value="NOV_C"/>
</dbReference>
<reference evidence="2 3" key="1">
    <citation type="submission" date="2019-09" db="EMBL/GenBank/DDBJ databases">
        <title>Draft Whole-Genome sequence of Blastochloris sulfoviridis DSM 729.</title>
        <authorList>
            <person name="Meyer T.E."/>
            <person name="Kyndt J.A."/>
        </authorList>
    </citation>
    <scope>NUCLEOTIDE SEQUENCE [LARGE SCALE GENOMIC DNA]</scope>
    <source>
        <strain evidence="2 3">DSM 729</strain>
    </source>
</reference>
<keyword evidence="3" id="KW-1185">Reference proteome</keyword>
<name>A0A5M6I4Q3_9HYPH</name>
<feature type="domain" description="Protein NO VEIN C-terminal" evidence="1">
    <location>
        <begin position="239"/>
        <end position="316"/>
    </location>
</feature>
<evidence type="ECO:0000259" key="1">
    <source>
        <dbReference type="Pfam" id="PF13020"/>
    </source>
</evidence>
<evidence type="ECO:0000313" key="2">
    <source>
        <dbReference type="EMBL" id="KAA5602827.1"/>
    </source>
</evidence>
<sequence>MKLAVKILTRSDLTFFEPLYRRLNAGNQKAINLNADVFINRLYPGIPEAAQQTNNEILVKLTIFGPGGAGAYTLSRAIVKGATYKNWRLNGEFVRDPEGQPGRFDALAEGDVAVLGFEGEPVPSALKIVFVASSLPSDRVLHNLLTDYLGGRRMAEIDPPRLSRIADQADADHQLWQLAPQEEIVEALEDAAQGGAKGYERLLRHSERTISMAELAKARRRAEAVGQEGEAIVHAVLCNEMVTGTLTGVEWTASKNAVSPFDFHVVTATGETSRIDAKSTTGTFTAPIHMSLAEVREAAQDAGPYLIYRVYGITDEVAKLRRSEDLRSFAKELLATLAHLPNGVTPDAFSIDVNQLSWGAEESFDRRAGSPDEE</sequence>
<gene>
    <name evidence="2" type="ORF">F1193_03000</name>
</gene>
<accession>A0A5M6I4Q3</accession>
<proteinExistence type="predicted"/>